<dbReference type="RefSeq" id="WP_123214841.1">
    <property type="nucleotide sequence ID" value="NZ_RJTM01000026.1"/>
</dbReference>
<dbReference type="CDD" id="cd06821">
    <property type="entry name" value="PLPDE_III_D-TA"/>
    <property type="match status" value="1"/>
</dbReference>
<evidence type="ECO:0000256" key="1">
    <source>
        <dbReference type="ARBA" id="ARBA00005323"/>
    </source>
</evidence>
<dbReference type="Pfam" id="PF14031">
    <property type="entry name" value="D-ser_dehydrat"/>
    <property type="match status" value="1"/>
</dbReference>
<evidence type="ECO:0000313" key="5">
    <source>
        <dbReference type="Proteomes" id="UP000267469"/>
    </source>
</evidence>
<dbReference type="InterPro" id="IPR029066">
    <property type="entry name" value="PLP-binding_barrel"/>
</dbReference>
<protein>
    <submittedName>
        <fullName evidence="4">D-TA family PLP-dependent enzyme</fullName>
    </submittedName>
</protein>
<dbReference type="Gene3D" id="2.40.37.20">
    <property type="entry name" value="D-serine dehydratase-like domain"/>
    <property type="match status" value="1"/>
</dbReference>
<keyword evidence="5" id="KW-1185">Reference proteome</keyword>
<gene>
    <name evidence="4" type="ORF">ED312_04260</name>
</gene>
<accession>A0A3N0EUL1</accession>
<dbReference type="PANTHER" id="PTHR28004">
    <property type="entry name" value="ZGC:162816-RELATED"/>
    <property type="match status" value="1"/>
</dbReference>
<dbReference type="SMART" id="SM01119">
    <property type="entry name" value="D-ser_dehydrat"/>
    <property type="match status" value="1"/>
</dbReference>
<dbReference type="GO" id="GO:0008721">
    <property type="term" value="F:D-serine ammonia-lyase activity"/>
    <property type="evidence" value="ECO:0007669"/>
    <property type="project" value="TreeGrafter"/>
</dbReference>
<evidence type="ECO:0000313" key="4">
    <source>
        <dbReference type="EMBL" id="RNL91464.1"/>
    </source>
</evidence>
<dbReference type="InterPro" id="IPR001608">
    <property type="entry name" value="Ala_racemase_N"/>
</dbReference>
<dbReference type="SUPFAM" id="SSF51419">
    <property type="entry name" value="PLP-binding barrel"/>
    <property type="match status" value="1"/>
</dbReference>
<keyword evidence="2" id="KW-0456">Lyase</keyword>
<reference evidence="4 5" key="1">
    <citation type="submission" date="2018-10" db="EMBL/GenBank/DDBJ databases">
        <title>Sinomicrobium pectinilyticum sp. nov., a pectinase-producing bacterium isolated from alkaline and saline soil, and emended description of the genus Sinomicrobium.</title>
        <authorList>
            <person name="Cheng B."/>
            <person name="Li C."/>
            <person name="Lai Q."/>
            <person name="Du M."/>
            <person name="Shao Z."/>
            <person name="Xu P."/>
            <person name="Yang C."/>
        </authorList>
    </citation>
    <scope>NUCLEOTIDE SEQUENCE [LARGE SCALE GENOMIC DNA]</scope>
    <source>
        <strain evidence="4 5">5DNS001</strain>
    </source>
</reference>
<comment type="similarity">
    <text evidence="1">Belongs to the DSD1 family.</text>
</comment>
<dbReference type="Proteomes" id="UP000267469">
    <property type="component" value="Unassembled WGS sequence"/>
</dbReference>
<comment type="caution">
    <text evidence="4">The sequence shown here is derived from an EMBL/GenBank/DDBJ whole genome shotgun (WGS) entry which is preliminary data.</text>
</comment>
<dbReference type="InterPro" id="IPR026956">
    <property type="entry name" value="D-ser_dehydrat-like_dom"/>
</dbReference>
<dbReference type="InterPro" id="IPR051466">
    <property type="entry name" value="D-amino_acid_metab_enzyme"/>
</dbReference>
<dbReference type="InterPro" id="IPR042208">
    <property type="entry name" value="D-ser_dehydrat-like_sf"/>
</dbReference>
<dbReference type="Gene3D" id="3.20.20.10">
    <property type="entry name" value="Alanine racemase"/>
    <property type="match status" value="1"/>
</dbReference>
<dbReference type="GO" id="GO:0036088">
    <property type="term" value="P:D-serine catabolic process"/>
    <property type="evidence" value="ECO:0007669"/>
    <property type="project" value="TreeGrafter"/>
</dbReference>
<feature type="domain" description="D-serine dehydratase-like" evidence="3">
    <location>
        <begin position="260"/>
        <end position="350"/>
    </location>
</feature>
<dbReference type="EMBL" id="RJTM01000026">
    <property type="protein sequence ID" value="RNL91464.1"/>
    <property type="molecule type" value="Genomic_DNA"/>
</dbReference>
<dbReference type="Pfam" id="PF01168">
    <property type="entry name" value="Ala_racemase_N"/>
    <property type="match status" value="1"/>
</dbReference>
<dbReference type="OrthoDB" id="9788869at2"/>
<evidence type="ECO:0000256" key="2">
    <source>
        <dbReference type="ARBA" id="ARBA00023239"/>
    </source>
</evidence>
<name>A0A3N0EUL1_SINP1</name>
<organism evidence="4 5">
    <name type="scientific">Sinomicrobium pectinilyticum</name>
    <dbReference type="NCBI Taxonomy" id="1084421"/>
    <lineage>
        <taxon>Bacteria</taxon>
        <taxon>Pseudomonadati</taxon>
        <taxon>Bacteroidota</taxon>
        <taxon>Flavobacteriia</taxon>
        <taxon>Flavobacteriales</taxon>
        <taxon>Flavobacteriaceae</taxon>
        <taxon>Sinomicrobium</taxon>
    </lineage>
</organism>
<proteinExistence type="inferred from homology"/>
<evidence type="ECO:0000259" key="3">
    <source>
        <dbReference type="SMART" id="SM01119"/>
    </source>
</evidence>
<dbReference type="PANTHER" id="PTHR28004:SF2">
    <property type="entry name" value="D-SERINE DEHYDRATASE"/>
    <property type="match status" value="1"/>
</dbReference>
<dbReference type="AlphaFoldDB" id="A0A3N0EUL1"/>
<sequence length="369" mass="41912">MKDWYIIDNIEKIDSPAVVLYEKHLDHNLEEMLNMVGGDVNRLRPHLKTNKMPEVVKRMVGLGIKNFKSSTIAEAEMAAKEGAESILIAHQLVGPKTDRFFMLADRFPDTRFYTIIDNSHTLGIWDAKAKATGREVFVFIDVNNGMNRSGVEPGPGLTELIAQTEKAAHASLVGLHVYDGHHRDQDYGERKEKLEADFRKLQEMTDALKNAHPDFQVISGGTPAFTTHRLDKERICSPGTCVFWDWGYDEKLTEQDFKFAVLLVTRVISKPTEGIVTIDLGHKAVAPENPVDKRIKFLNLSGYELLSQSEEHGVLRVEDWNKINVGDVLYGVPYHICPTINLYDEIDIIRDGKKSDTWEITARRRRITI</sequence>